<dbReference type="InterPro" id="IPR000335">
    <property type="entry name" value="Bleomycin-R"/>
</dbReference>
<accession>A0A2H0C0S1</accession>
<dbReference type="AlphaFoldDB" id="A0A2H0C0S1"/>
<gene>
    <name evidence="5" type="ORF">COW97_02265</name>
</gene>
<evidence type="ECO:0000259" key="4">
    <source>
        <dbReference type="PROSITE" id="PS51819"/>
    </source>
</evidence>
<comment type="caution">
    <text evidence="5">The sequence shown here is derived from an EMBL/GenBank/DDBJ whole genome shotgun (WGS) entry which is preliminary data.</text>
</comment>
<evidence type="ECO:0000256" key="1">
    <source>
        <dbReference type="ARBA" id="ARBA00011051"/>
    </source>
</evidence>
<dbReference type="SUPFAM" id="SSF54593">
    <property type="entry name" value="Glyoxalase/Bleomycin resistance protein/Dihydroxybiphenyl dioxygenase"/>
    <property type="match status" value="1"/>
</dbReference>
<evidence type="ECO:0000256" key="3">
    <source>
        <dbReference type="ARBA" id="ARBA00023251"/>
    </source>
</evidence>
<proteinExistence type="inferred from homology"/>
<dbReference type="Proteomes" id="UP000229699">
    <property type="component" value="Unassembled WGS sequence"/>
</dbReference>
<protein>
    <recommendedName>
        <fullName evidence="2">Bleomycin resistance protein</fullName>
    </recommendedName>
</protein>
<sequence length="138" mass="16449">MRFNNILPELYVVDFQKSLNFYTKILDFKLEYEQLDPLFAFLSYQGSQLMIQQEDDDEEWHNGKPEYPYGRGVNFQIETKDVQKIIDLLAKNNYPLKRGVKESWYKVNDTFHGHREILIMDPSGYLLRFSQSLGVKKE</sequence>
<dbReference type="Gene3D" id="3.10.180.10">
    <property type="entry name" value="2,3-Dihydroxybiphenyl 1,2-Dioxygenase, domain 1"/>
    <property type="match status" value="1"/>
</dbReference>
<organism evidence="5 6">
    <name type="scientific">Candidatus Roizmanbacteria bacterium CG22_combo_CG10-13_8_21_14_all_34_12</name>
    <dbReference type="NCBI Taxonomy" id="1974860"/>
    <lineage>
        <taxon>Bacteria</taxon>
        <taxon>Candidatus Roizmaniibacteriota</taxon>
    </lineage>
</organism>
<reference evidence="5 6" key="1">
    <citation type="submission" date="2017-09" db="EMBL/GenBank/DDBJ databases">
        <title>Depth-based differentiation of microbial function through sediment-hosted aquifers and enrichment of novel symbionts in the deep terrestrial subsurface.</title>
        <authorList>
            <person name="Probst A.J."/>
            <person name="Ladd B."/>
            <person name="Jarett J.K."/>
            <person name="Geller-Mcgrath D.E."/>
            <person name="Sieber C.M."/>
            <person name="Emerson J.B."/>
            <person name="Anantharaman K."/>
            <person name="Thomas B.C."/>
            <person name="Malmstrom R."/>
            <person name="Stieglmeier M."/>
            <person name="Klingl A."/>
            <person name="Woyke T."/>
            <person name="Ryan C.M."/>
            <person name="Banfield J.F."/>
        </authorList>
    </citation>
    <scope>NUCLEOTIDE SEQUENCE [LARGE SCALE GENOMIC DNA]</scope>
    <source>
        <strain evidence="5">CG22_combo_CG10-13_8_21_14_all_34_12</strain>
    </source>
</reference>
<evidence type="ECO:0000256" key="2">
    <source>
        <dbReference type="ARBA" id="ARBA00021572"/>
    </source>
</evidence>
<dbReference type="PROSITE" id="PS51819">
    <property type="entry name" value="VOC"/>
    <property type="match status" value="1"/>
</dbReference>
<dbReference type="InterPro" id="IPR037523">
    <property type="entry name" value="VOC_core"/>
</dbReference>
<dbReference type="Pfam" id="PF00903">
    <property type="entry name" value="Glyoxalase"/>
    <property type="match status" value="1"/>
</dbReference>
<name>A0A2H0C0S1_9BACT</name>
<dbReference type="CDD" id="cd08349">
    <property type="entry name" value="BLMA_like"/>
    <property type="match status" value="1"/>
</dbReference>
<evidence type="ECO:0000313" key="5">
    <source>
        <dbReference type="EMBL" id="PIP63484.1"/>
    </source>
</evidence>
<dbReference type="InterPro" id="IPR029068">
    <property type="entry name" value="Glyas_Bleomycin-R_OHBP_Dase"/>
</dbReference>
<feature type="domain" description="VOC" evidence="4">
    <location>
        <begin position="2"/>
        <end position="132"/>
    </location>
</feature>
<comment type="similarity">
    <text evidence="1">Belongs to the bleomycin resistance protein family.</text>
</comment>
<dbReference type="GO" id="GO:0046677">
    <property type="term" value="P:response to antibiotic"/>
    <property type="evidence" value="ECO:0007669"/>
    <property type="project" value="UniProtKB-KW"/>
</dbReference>
<keyword evidence="3" id="KW-0046">Antibiotic resistance</keyword>
<dbReference type="EMBL" id="PCTC01000046">
    <property type="protein sequence ID" value="PIP63484.1"/>
    <property type="molecule type" value="Genomic_DNA"/>
</dbReference>
<evidence type="ECO:0000313" key="6">
    <source>
        <dbReference type="Proteomes" id="UP000229699"/>
    </source>
</evidence>
<dbReference type="InterPro" id="IPR004360">
    <property type="entry name" value="Glyas_Fos-R_dOase_dom"/>
</dbReference>